<proteinExistence type="predicted"/>
<dbReference type="Proteomes" id="UP001237823">
    <property type="component" value="Unassembled WGS sequence"/>
</dbReference>
<dbReference type="PANTHER" id="PTHR33908">
    <property type="entry name" value="MANNOSYLTRANSFERASE YKCB-RELATED"/>
    <property type="match status" value="1"/>
</dbReference>
<dbReference type="RefSeq" id="WP_289459071.1">
    <property type="nucleotide sequence ID" value="NZ_JAUCML010000006.1"/>
</dbReference>
<evidence type="ECO:0000256" key="5">
    <source>
        <dbReference type="ARBA" id="ARBA00022692"/>
    </source>
</evidence>
<evidence type="ECO:0000256" key="1">
    <source>
        <dbReference type="ARBA" id="ARBA00004651"/>
    </source>
</evidence>
<reference evidence="9 10" key="1">
    <citation type="submission" date="2023-06" db="EMBL/GenBank/DDBJ databases">
        <authorList>
            <person name="Feng G."/>
            <person name="Li J."/>
            <person name="Zhu H."/>
        </authorList>
    </citation>
    <scope>NUCLEOTIDE SEQUENCE [LARGE SCALE GENOMIC DNA]</scope>
    <source>
        <strain evidence="9 10">RHCKG23</strain>
    </source>
</reference>
<feature type="transmembrane region" description="Helical" evidence="8">
    <location>
        <begin position="309"/>
        <end position="328"/>
    </location>
</feature>
<feature type="transmembrane region" description="Helical" evidence="8">
    <location>
        <begin position="335"/>
        <end position="354"/>
    </location>
</feature>
<feature type="transmembrane region" description="Helical" evidence="8">
    <location>
        <begin position="156"/>
        <end position="189"/>
    </location>
</feature>
<feature type="transmembrane region" description="Helical" evidence="8">
    <location>
        <begin position="278"/>
        <end position="297"/>
    </location>
</feature>
<evidence type="ECO:0000256" key="6">
    <source>
        <dbReference type="ARBA" id="ARBA00022989"/>
    </source>
</evidence>
<accession>A0ABT7T7W4</accession>
<evidence type="ECO:0000313" key="10">
    <source>
        <dbReference type="Proteomes" id="UP001237823"/>
    </source>
</evidence>
<dbReference type="GO" id="GO:0016757">
    <property type="term" value="F:glycosyltransferase activity"/>
    <property type="evidence" value="ECO:0007669"/>
    <property type="project" value="UniProtKB-KW"/>
</dbReference>
<gene>
    <name evidence="9" type="ORF">QUG92_11000</name>
</gene>
<dbReference type="InterPro" id="IPR050297">
    <property type="entry name" value="LipidA_mod_glycosyltrf_83"/>
</dbReference>
<feature type="transmembrane region" description="Helical" evidence="8">
    <location>
        <begin position="126"/>
        <end position="144"/>
    </location>
</feature>
<protein>
    <submittedName>
        <fullName evidence="9">Glycosyltransferase family 39 protein</fullName>
        <ecNumber evidence="9">2.4.-.-</ecNumber>
    </submittedName>
</protein>
<keyword evidence="4 9" id="KW-0808">Transferase</keyword>
<sequence length="492" mass="52779">MRLLGPVLVGLAAFLVAVIGSWVPSVWYDEAATVTSATRSWAALGREVQQVDLVHATYYSLMHVWFGLVGYTPFTLRLPSAIAVGVTAALVVILGRRLEDARLGITAGLLFAVLPRVTWMGAEGRSFATGALLATLSTLLLLAAVDRTAAKRAGWIWWVVYGAVSLLGCAVFLYLILVPIGHFLTLLALRRIRHETSPIPLAAWVVTTAVVLIGAVPLAVLSSAQSAQISWIQHISIHTVEEFLVTQFSYENTGFAVLLWVLAGCGLVAALRVERLRPVLAVAVPWVYVPTIALIAASVVTHPLYSPRYVAFAAPAAALLMAAPLAAVPTRWFRPAAIVVVLLAVGLSAPSWAAQRTVTAKDDSAWNQVAALIQRQRLGESDIARDAVLFGPVQRHPKATSRIIAETYPAAFAGLDDPLLITPAGAGDGLWETQQPLRDAGRAVGGATTVWLVTATKPDDRATATAALRPAGFHQTQQWKIARTWVVRYDRG</sequence>
<dbReference type="EMBL" id="JAUCML010000006">
    <property type="protein sequence ID" value="MDM7885630.1"/>
    <property type="molecule type" value="Genomic_DNA"/>
</dbReference>
<feature type="transmembrane region" description="Helical" evidence="8">
    <location>
        <begin position="201"/>
        <end position="221"/>
    </location>
</feature>
<evidence type="ECO:0000256" key="8">
    <source>
        <dbReference type="SAM" id="Phobius"/>
    </source>
</evidence>
<comment type="caution">
    <text evidence="9">The sequence shown here is derived from an EMBL/GenBank/DDBJ whole genome shotgun (WGS) entry which is preliminary data.</text>
</comment>
<keyword evidence="3 9" id="KW-0328">Glycosyltransferase</keyword>
<keyword evidence="5 8" id="KW-0812">Transmembrane</keyword>
<dbReference type="EC" id="2.4.-.-" evidence="9"/>
<feature type="transmembrane region" description="Helical" evidence="8">
    <location>
        <begin position="101"/>
        <end position="119"/>
    </location>
</feature>
<evidence type="ECO:0000256" key="7">
    <source>
        <dbReference type="ARBA" id="ARBA00023136"/>
    </source>
</evidence>
<keyword evidence="10" id="KW-1185">Reference proteome</keyword>
<feature type="transmembrane region" description="Helical" evidence="8">
    <location>
        <begin position="253"/>
        <end position="271"/>
    </location>
</feature>
<evidence type="ECO:0000256" key="4">
    <source>
        <dbReference type="ARBA" id="ARBA00022679"/>
    </source>
</evidence>
<evidence type="ECO:0000256" key="3">
    <source>
        <dbReference type="ARBA" id="ARBA00022676"/>
    </source>
</evidence>
<keyword evidence="6 8" id="KW-1133">Transmembrane helix</keyword>
<dbReference type="PANTHER" id="PTHR33908:SF3">
    <property type="entry name" value="UNDECAPRENYL PHOSPHATE-ALPHA-4-AMINO-4-DEOXY-L-ARABINOSE ARABINOSYL TRANSFERASE"/>
    <property type="match status" value="1"/>
</dbReference>
<comment type="subcellular location">
    <subcellularLocation>
        <location evidence="1">Cell membrane</location>
        <topology evidence="1">Multi-pass membrane protein</topology>
    </subcellularLocation>
</comment>
<name>A0ABT7T7W4_9MICO</name>
<evidence type="ECO:0000313" key="9">
    <source>
        <dbReference type="EMBL" id="MDM7885630.1"/>
    </source>
</evidence>
<evidence type="ECO:0000256" key="2">
    <source>
        <dbReference type="ARBA" id="ARBA00022475"/>
    </source>
</evidence>
<keyword evidence="2" id="KW-1003">Cell membrane</keyword>
<feature type="transmembrane region" description="Helical" evidence="8">
    <location>
        <begin position="78"/>
        <end position="95"/>
    </location>
</feature>
<keyword evidence="7 8" id="KW-0472">Membrane</keyword>
<organism evidence="9 10">
    <name type="scientific">Curtobacterium citri</name>
    <dbReference type="NCBI Taxonomy" id="3055139"/>
    <lineage>
        <taxon>Bacteria</taxon>
        <taxon>Bacillati</taxon>
        <taxon>Actinomycetota</taxon>
        <taxon>Actinomycetes</taxon>
        <taxon>Micrococcales</taxon>
        <taxon>Microbacteriaceae</taxon>
        <taxon>Curtobacterium</taxon>
    </lineage>
</organism>